<dbReference type="EMBL" id="JQCB01000001">
    <property type="protein sequence ID" value="KRN97180.1"/>
    <property type="molecule type" value="Genomic_DNA"/>
</dbReference>
<dbReference type="RefSeq" id="WP_057808443.1">
    <property type="nucleotide sequence ID" value="NZ_BJUD01000014.1"/>
</dbReference>
<dbReference type="OrthoDB" id="2325921at2"/>
<dbReference type="STRING" id="348151.IV55_GL000101"/>
<reference evidence="3 4" key="1">
    <citation type="journal article" date="2015" name="Genome Announc.">
        <title>Expanding the biotechnology potential of lactobacilli through comparative genomics of 213 strains and associated genera.</title>
        <authorList>
            <person name="Sun Z."/>
            <person name="Harris H.M."/>
            <person name="McCann A."/>
            <person name="Guo C."/>
            <person name="Argimon S."/>
            <person name="Zhang W."/>
            <person name="Yang X."/>
            <person name="Jeffery I.B."/>
            <person name="Cooney J.C."/>
            <person name="Kagawa T.F."/>
            <person name="Liu W."/>
            <person name="Song Y."/>
            <person name="Salvetti E."/>
            <person name="Wrobel A."/>
            <person name="Rasinkangas P."/>
            <person name="Parkhill J."/>
            <person name="Rea M.C."/>
            <person name="O'Sullivan O."/>
            <person name="Ritari J."/>
            <person name="Douillard F.P."/>
            <person name="Paul Ross R."/>
            <person name="Yang R."/>
            <person name="Briner A.E."/>
            <person name="Felis G.E."/>
            <person name="de Vos W.M."/>
            <person name="Barrangou R."/>
            <person name="Klaenhammer T.R."/>
            <person name="Caufield P.W."/>
            <person name="Cui Y."/>
            <person name="Zhang H."/>
            <person name="O'Toole P.W."/>
        </authorList>
    </citation>
    <scope>NUCLEOTIDE SEQUENCE [LARGE SCALE GENOMIC DNA]</scope>
    <source>
        <strain evidence="3 4">DSM 22696</strain>
    </source>
</reference>
<keyword evidence="1" id="KW-0812">Transmembrane</keyword>
<reference evidence="2 5" key="2">
    <citation type="submission" date="2019-07" db="EMBL/GenBank/DDBJ databases">
        <title>Whole genome shotgun sequence of Lactobacillus siliginis NBRC 101315.</title>
        <authorList>
            <person name="Hosoyama A."/>
            <person name="Uohara A."/>
            <person name="Ohji S."/>
            <person name="Ichikawa N."/>
        </authorList>
    </citation>
    <scope>NUCLEOTIDE SEQUENCE [LARGE SCALE GENOMIC DNA]</scope>
    <source>
        <strain evidence="2 5">NBRC 101315</strain>
    </source>
</reference>
<evidence type="ECO:0000256" key="1">
    <source>
        <dbReference type="SAM" id="Phobius"/>
    </source>
</evidence>
<keyword evidence="4" id="KW-1185">Reference proteome</keyword>
<feature type="transmembrane region" description="Helical" evidence="1">
    <location>
        <begin position="21"/>
        <end position="47"/>
    </location>
</feature>
<dbReference type="PATRIC" id="fig|348151.3.peg.105"/>
<evidence type="ECO:0000313" key="3">
    <source>
        <dbReference type="EMBL" id="KRN97180.1"/>
    </source>
</evidence>
<accession>A0A0R2LD85</accession>
<proteinExistence type="predicted"/>
<dbReference type="Proteomes" id="UP000321429">
    <property type="component" value="Unassembled WGS sequence"/>
</dbReference>
<dbReference type="Proteomes" id="UP000051139">
    <property type="component" value="Unassembled WGS sequence"/>
</dbReference>
<name>A0A0R2LD85_9LACO</name>
<keyword evidence="1" id="KW-0472">Membrane</keyword>
<evidence type="ECO:0000313" key="2">
    <source>
        <dbReference type="EMBL" id="GEK28641.1"/>
    </source>
</evidence>
<evidence type="ECO:0000313" key="4">
    <source>
        <dbReference type="Proteomes" id="UP000051139"/>
    </source>
</evidence>
<gene>
    <name evidence="3" type="ORF">IV55_GL000101</name>
    <name evidence="2" type="ORF">LSI01_09520</name>
</gene>
<comment type="caution">
    <text evidence="3">The sequence shown here is derived from an EMBL/GenBank/DDBJ whole genome shotgun (WGS) entry which is preliminary data.</text>
</comment>
<organism evidence="3 4">
    <name type="scientific">Furfurilactobacillus siliginis</name>
    <dbReference type="NCBI Taxonomy" id="348151"/>
    <lineage>
        <taxon>Bacteria</taxon>
        <taxon>Bacillati</taxon>
        <taxon>Bacillota</taxon>
        <taxon>Bacilli</taxon>
        <taxon>Lactobacillales</taxon>
        <taxon>Lactobacillaceae</taxon>
        <taxon>Furfurilactobacillus</taxon>
    </lineage>
</organism>
<sequence length="105" mass="12100">MRQQNEHPNLIIRKRPSIFAMLRRAIILVILWLVTGFIIYINVSFLLGRYSDALVADYLVLNLSLHLYKVLAVLVVLVAALITFFGTLHINALKRRAKQREQDNA</sequence>
<protein>
    <submittedName>
        <fullName evidence="3">Uncharacterized protein</fullName>
    </submittedName>
</protein>
<evidence type="ECO:0000313" key="5">
    <source>
        <dbReference type="Proteomes" id="UP000321429"/>
    </source>
</evidence>
<dbReference type="AlphaFoldDB" id="A0A0R2LD85"/>
<dbReference type="EMBL" id="BJUD01000014">
    <property type="protein sequence ID" value="GEK28641.1"/>
    <property type="molecule type" value="Genomic_DNA"/>
</dbReference>
<feature type="transmembrane region" description="Helical" evidence="1">
    <location>
        <begin position="67"/>
        <end position="90"/>
    </location>
</feature>
<keyword evidence="1" id="KW-1133">Transmembrane helix</keyword>